<dbReference type="KEGG" id="osn:115224410"/>
<evidence type="ECO:0000256" key="4">
    <source>
        <dbReference type="ARBA" id="ARBA00022692"/>
    </source>
</evidence>
<feature type="binding site" evidence="8">
    <location>
        <position position="51"/>
    </location>
    <ligand>
        <name>Na(+)</name>
        <dbReference type="ChEBI" id="CHEBI:29101"/>
        <label>1</label>
    </ligand>
</feature>
<keyword evidence="8" id="KW-0915">Sodium</keyword>
<evidence type="ECO:0000256" key="6">
    <source>
        <dbReference type="ARBA" id="ARBA00023136"/>
    </source>
</evidence>
<reference evidence="14" key="1">
    <citation type="submission" date="2025-08" db="UniProtKB">
        <authorList>
            <consortium name="RefSeq"/>
        </authorList>
    </citation>
    <scope>IDENTIFICATION</scope>
</reference>
<comment type="similarity">
    <text evidence="2 10">Belongs to the sodium:neurotransmitter symporter (SNF) (TC 2.A.22) family.</text>
</comment>
<feature type="transmembrane region" description="Helical" evidence="12">
    <location>
        <begin position="117"/>
        <end position="144"/>
    </location>
</feature>
<evidence type="ECO:0000313" key="13">
    <source>
        <dbReference type="Proteomes" id="UP000515154"/>
    </source>
</evidence>
<feature type="binding site" evidence="8">
    <location>
        <position position="441"/>
    </location>
    <ligand>
        <name>Na(+)</name>
        <dbReference type="ChEBI" id="CHEBI:29101"/>
        <label>1</label>
    </ligand>
</feature>
<feature type="region of interest" description="Disordered" evidence="11">
    <location>
        <begin position="1"/>
        <end position="35"/>
    </location>
</feature>
<keyword evidence="8" id="KW-0479">Metal-binding</keyword>
<dbReference type="GO" id="GO:0005886">
    <property type="term" value="C:plasma membrane"/>
    <property type="evidence" value="ECO:0007669"/>
    <property type="project" value="TreeGrafter"/>
</dbReference>
<dbReference type="SUPFAM" id="SSF161070">
    <property type="entry name" value="SNF-like"/>
    <property type="match status" value="1"/>
</dbReference>
<dbReference type="PANTHER" id="PTHR11616">
    <property type="entry name" value="SODIUM/CHLORIDE DEPENDENT TRANSPORTER"/>
    <property type="match status" value="1"/>
</dbReference>
<evidence type="ECO:0000256" key="8">
    <source>
        <dbReference type="PIRSR" id="PIRSR600175-1"/>
    </source>
</evidence>
<feature type="transmembrane region" description="Helical" evidence="12">
    <location>
        <begin position="261"/>
        <end position="279"/>
    </location>
</feature>
<feature type="binding site" evidence="8">
    <location>
        <position position="376"/>
    </location>
    <ligand>
        <name>Na(+)</name>
        <dbReference type="ChEBI" id="CHEBI:29101"/>
        <label>1</label>
    </ligand>
</feature>
<dbReference type="GO" id="GO:0046872">
    <property type="term" value="F:metal ion binding"/>
    <property type="evidence" value="ECO:0007669"/>
    <property type="project" value="UniProtKB-KW"/>
</dbReference>
<evidence type="ECO:0000313" key="14">
    <source>
        <dbReference type="RefSeq" id="XP_029651167.1"/>
    </source>
</evidence>
<sequence>MEVYKLHTEQKPTNGIHQGAEITEDPPPEGNTPKQRGAWGKQIEFFITCVGFAVGLGNVWRFPYLCYKNGGGAFLIPYFICLITIGIPLFFMEISVGQFSGLGPLTIFRHCPPFKGVGYSMLILVFLIIIYYNVIVAYSIYFLFASFTSSLPWLKCNNEWNTCNCTVNTYGDNFTNIAATDPSNQVPSLSDVEGLFNETHPDCRPNLTDLITSSGNVTSSWKALIDPYFYNYTSKTASEEYFFNEVLKMTDDIYEMVTVEWDLSLCLLLAWCIVFFVLLKGIKSLGKVAYFTSLFPYILLACLIGKGATLEGSSDGIYYYLRPDVSKLKNAQVWVDAAVQIFFSVSTSMGGLITMASYNKFHNNTFRDSILLPIINCLTSFLAGFAIFSVLGFMSYKKGVPLDKVVEDGPGLAFVVYPECLGKMPLASLWSALFFLMMWSLGASSLFSLSENIFTGITDDYAKTLLKFRNSMIFRVTIILICFCCGLIMVTKSGLYWLNLIDNSVVGLPLIIIGFFEIISFQWIYGNVSNDISLMLETKAFMVMNLCCKFVTPVIMFLLILFKFVKFQPITMGSYEYPMSAQVIGYLLSVLCVISIPGYFIYYLLRNCSKKSIKECFQPDDRWGPSCLAPENIQKEFQINKAFVPDVITEISIKTTSLGSK</sequence>
<dbReference type="PROSITE" id="PS00754">
    <property type="entry name" value="NA_NEUROTRAN_SYMP_2"/>
    <property type="match status" value="1"/>
</dbReference>
<evidence type="ECO:0000256" key="10">
    <source>
        <dbReference type="RuleBase" id="RU003732"/>
    </source>
</evidence>
<dbReference type="InterPro" id="IPR037272">
    <property type="entry name" value="SNS_sf"/>
</dbReference>
<dbReference type="Pfam" id="PF00209">
    <property type="entry name" value="SNF"/>
    <property type="match status" value="2"/>
</dbReference>
<evidence type="ECO:0000256" key="12">
    <source>
        <dbReference type="SAM" id="Phobius"/>
    </source>
</evidence>
<feature type="transmembrane region" description="Helical" evidence="12">
    <location>
        <begin position="337"/>
        <end position="358"/>
    </location>
</feature>
<feature type="binding site" evidence="8">
    <location>
        <position position="54"/>
    </location>
    <ligand>
        <name>Na(+)</name>
        <dbReference type="ChEBI" id="CHEBI:29101"/>
        <label>1</label>
    </ligand>
</feature>
<feature type="transmembrane region" description="Helical" evidence="12">
    <location>
        <begin position="584"/>
        <end position="605"/>
    </location>
</feature>
<feature type="compositionally biased region" description="Basic and acidic residues" evidence="11">
    <location>
        <begin position="1"/>
        <end position="10"/>
    </location>
</feature>
<dbReference type="InterPro" id="IPR000175">
    <property type="entry name" value="Na/ntran_symport"/>
</dbReference>
<dbReference type="Proteomes" id="UP000515154">
    <property type="component" value="Linkage group LG25"/>
</dbReference>
<feature type="binding site" evidence="8">
    <location>
        <position position="445"/>
    </location>
    <ligand>
        <name>Na(+)</name>
        <dbReference type="ChEBI" id="CHEBI:29101"/>
        <label>1</label>
    </ligand>
</feature>
<dbReference type="PROSITE" id="PS00610">
    <property type="entry name" value="NA_NEUROTRAN_SYMP_1"/>
    <property type="match status" value="1"/>
</dbReference>
<keyword evidence="5 12" id="KW-1133">Transmembrane helix</keyword>
<evidence type="ECO:0000256" key="5">
    <source>
        <dbReference type="ARBA" id="ARBA00022989"/>
    </source>
</evidence>
<dbReference type="AlphaFoldDB" id="A0A6P7TNW3"/>
<feature type="binding site" evidence="8">
    <location>
        <position position="58"/>
    </location>
    <ligand>
        <name>Na(+)</name>
        <dbReference type="ChEBI" id="CHEBI:29101"/>
        <label>1</label>
    </ligand>
</feature>
<feature type="transmembrane region" description="Helical" evidence="12">
    <location>
        <begin position="370"/>
        <end position="394"/>
    </location>
</feature>
<keyword evidence="7" id="KW-0325">Glycoprotein</keyword>
<feature type="transmembrane region" description="Helical" evidence="12">
    <location>
        <begin position="504"/>
        <end position="525"/>
    </location>
</feature>
<feature type="transmembrane region" description="Helical" evidence="12">
    <location>
        <begin position="43"/>
        <end position="62"/>
    </location>
</feature>
<dbReference type="GO" id="GO:0005283">
    <property type="term" value="F:amino acid:sodium symporter activity"/>
    <property type="evidence" value="ECO:0007669"/>
    <property type="project" value="TreeGrafter"/>
</dbReference>
<feature type="disulfide bond" evidence="9">
    <location>
        <begin position="156"/>
        <end position="165"/>
    </location>
</feature>
<dbReference type="PANTHER" id="PTHR11616:SF321">
    <property type="entry name" value="SODIUM-DEPENDENT NUTRIENT AMINO ACID TRANSPORTER 1-RELATED"/>
    <property type="match status" value="1"/>
</dbReference>
<dbReference type="RefSeq" id="XP_029651167.1">
    <property type="nucleotide sequence ID" value="XM_029795307.2"/>
</dbReference>
<proteinExistence type="inferred from homology"/>
<gene>
    <name evidence="14" type="primary">LOC115224410</name>
</gene>
<feature type="transmembrane region" description="Helical" evidence="12">
    <location>
        <begin position="288"/>
        <end position="308"/>
    </location>
</feature>
<keyword evidence="13" id="KW-1185">Reference proteome</keyword>
<feature type="transmembrane region" description="Helical" evidence="12">
    <location>
        <begin position="473"/>
        <end position="498"/>
    </location>
</feature>
<keyword evidence="3 10" id="KW-0813">Transport</keyword>
<evidence type="ECO:0000256" key="11">
    <source>
        <dbReference type="SAM" id="MobiDB-lite"/>
    </source>
</evidence>
<name>A0A6P7TNW3_9MOLL</name>
<evidence type="ECO:0000256" key="3">
    <source>
        <dbReference type="ARBA" id="ARBA00022448"/>
    </source>
</evidence>
<keyword evidence="6 12" id="KW-0472">Membrane</keyword>
<evidence type="ECO:0000256" key="2">
    <source>
        <dbReference type="ARBA" id="ARBA00006459"/>
    </source>
</evidence>
<comment type="subcellular location">
    <subcellularLocation>
        <location evidence="1">Membrane</location>
        <topology evidence="1">Multi-pass membrane protein</topology>
    </subcellularLocation>
</comment>
<feature type="binding site" evidence="8">
    <location>
        <position position="344"/>
    </location>
    <ligand>
        <name>Na(+)</name>
        <dbReference type="ChEBI" id="CHEBI:29101"/>
        <label>1</label>
    </ligand>
</feature>
<feature type="transmembrane region" description="Helical" evidence="12">
    <location>
        <begin position="546"/>
        <end position="564"/>
    </location>
</feature>
<feature type="transmembrane region" description="Helical" evidence="12">
    <location>
        <begin position="427"/>
        <end position="449"/>
    </location>
</feature>
<dbReference type="PRINTS" id="PR00176">
    <property type="entry name" value="NANEUSMPORT"/>
</dbReference>
<feature type="transmembrane region" description="Helical" evidence="12">
    <location>
        <begin position="74"/>
        <end position="96"/>
    </location>
</feature>
<keyword evidence="9" id="KW-1015">Disulfide bond</keyword>
<dbReference type="GO" id="GO:0089718">
    <property type="term" value="P:amino acid import across plasma membrane"/>
    <property type="evidence" value="ECO:0007669"/>
    <property type="project" value="TreeGrafter"/>
</dbReference>
<keyword evidence="10" id="KW-0769">Symport</keyword>
<accession>A0A6P7TNW3</accession>
<evidence type="ECO:0000256" key="7">
    <source>
        <dbReference type="ARBA" id="ARBA00023180"/>
    </source>
</evidence>
<keyword evidence="4 10" id="KW-0812">Transmembrane</keyword>
<protein>
    <recommendedName>
        <fullName evidence="10">Transporter</fullName>
    </recommendedName>
</protein>
<evidence type="ECO:0000256" key="9">
    <source>
        <dbReference type="PIRSR" id="PIRSR600175-2"/>
    </source>
</evidence>
<evidence type="ECO:0000256" key="1">
    <source>
        <dbReference type="ARBA" id="ARBA00004141"/>
    </source>
</evidence>
<organism evidence="13 14">
    <name type="scientific">Octopus sinensis</name>
    <name type="common">East Asian common octopus</name>
    <dbReference type="NCBI Taxonomy" id="2607531"/>
    <lineage>
        <taxon>Eukaryota</taxon>
        <taxon>Metazoa</taxon>
        <taxon>Spiralia</taxon>
        <taxon>Lophotrochozoa</taxon>
        <taxon>Mollusca</taxon>
        <taxon>Cephalopoda</taxon>
        <taxon>Coleoidea</taxon>
        <taxon>Octopodiformes</taxon>
        <taxon>Octopoda</taxon>
        <taxon>Incirrata</taxon>
        <taxon>Octopodidae</taxon>
        <taxon>Octopus</taxon>
    </lineage>
</organism>
<dbReference type="PROSITE" id="PS50267">
    <property type="entry name" value="NA_NEUROTRAN_SYMP_3"/>
    <property type="match status" value="1"/>
</dbReference>
<feature type="binding site" evidence="8">
    <location>
        <position position="53"/>
    </location>
    <ligand>
        <name>Na(+)</name>
        <dbReference type="ChEBI" id="CHEBI:29101"/>
        <label>1</label>
    </ligand>
</feature>